<feature type="transmembrane region" description="Helical" evidence="1">
    <location>
        <begin position="12"/>
        <end position="36"/>
    </location>
</feature>
<dbReference type="Proteomes" id="UP000437824">
    <property type="component" value="Unassembled WGS sequence"/>
</dbReference>
<accession>A0A844GDM2</accession>
<evidence type="ECO:0000256" key="1">
    <source>
        <dbReference type="SAM" id="Phobius"/>
    </source>
</evidence>
<gene>
    <name evidence="2" type="ORF">GKZ57_01990</name>
</gene>
<dbReference type="EMBL" id="WMBC01000001">
    <property type="protein sequence ID" value="MTD60063.1"/>
    <property type="molecule type" value="Genomic_DNA"/>
</dbReference>
<sequence>MRKLYNHSKSTLFLMEMILSILILSLTCTACVQIFAAARNNREKARQYNHIQELTVCAEEVLEGWDGRNETFTDLLPCSTQTEDTLQYFYDWNWELCEKADVCYTMTIRLKTSNLEKSADLAFTDQKGNSLYQTSIAFPFQSENMSSSNSVSERNTSE</sequence>
<evidence type="ECO:0008006" key="4">
    <source>
        <dbReference type="Google" id="ProtNLM"/>
    </source>
</evidence>
<dbReference type="RefSeq" id="WP_154779595.1">
    <property type="nucleotide sequence ID" value="NZ_WMBC01000001.1"/>
</dbReference>
<name>A0A844GDM2_9FIRM</name>
<keyword evidence="1" id="KW-0812">Transmembrane</keyword>
<keyword evidence="1" id="KW-1133">Transmembrane helix</keyword>
<protein>
    <recommendedName>
        <fullName evidence="4">Prepilin-type cleavage/methylation N-terminal domain protein</fullName>
    </recommendedName>
</protein>
<dbReference type="AlphaFoldDB" id="A0A844GDM2"/>
<comment type="caution">
    <text evidence="2">The sequence shown here is derived from an EMBL/GenBank/DDBJ whole genome shotgun (WGS) entry which is preliminary data.</text>
</comment>
<evidence type="ECO:0000313" key="3">
    <source>
        <dbReference type="Proteomes" id="UP000437824"/>
    </source>
</evidence>
<proteinExistence type="predicted"/>
<keyword evidence="1" id="KW-0472">Membrane</keyword>
<reference evidence="2 3" key="1">
    <citation type="submission" date="2019-11" db="EMBL/GenBank/DDBJ databases">
        <title>Draft genome sequence of Blautia luti DSM 14534T, isolated from human stool.</title>
        <authorList>
            <person name="Ortiz R."/>
            <person name="Melis-Arcos F."/>
            <person name="Covarrubias P."/>
            <person name="Cardenas J.P."/>
            <person name="Perez-Donoso J."/>
            <person name="Almonacid D."/>
        </authorList>
    </citation>
    <scope>NUCLEOTIDE SEQUENCE [LARGE SCALE GENOMIC DNA]</scope>
    <source>
        <strain evidence="2 3">DSM 14534</strain>
    </source>
</reference>
<evidence type="ECO:0000313" key="2">
    <source>
        <dbReference type="EMBL" id="MTD60063.1"/>
    </source>
</evidence>
<organism evidence="2 3">
    <name type="scientific">Blautia luti DSM 14534 = JCM 17040</name>
    <dbReference type="NCBI Taxonomy" id="649762"/>
    <lineage>
        <taxon>Bacteria</taxon>
        <taxon>Bacillati</taxon>
        <taxon>Bacillota</taxon>
        <taxon>Clostridia</taxon>
        <taxon>Lachnospirales</taxon>
        <taxon>Lachnospiraceae</taxon>
        <taxon>Blautia</taxon>
    </lineage>
</organism>